<dbReference type="CDD" id="cd07992">
    <property type="entry name" value="LPLAT_AAK14816-like"/>
    <property type="match status" value="1"/>
</dbReference>
<keyword evidence="4" id="KW-1185">Reference proteome</keyword>
<evidence type="ECO:0000313" key="3">
    <source>
        <dbReference type="EMBL" id="NEN24012.1"/>
    </source>
</evidence>
<dbReference type="RefSeq" id="WP_163285406.1">
    <property type="nucleotide sequence ID" value="NZ_JAAGVY010000018.1"/>
</dbReference>
<organism evidence="3 4">
    <name type="scientific">Cryomorpha ignava</name>
    <dbReference type="NCBI Taxonomy" id="101383"/>
    <lineage>
        <taxon>Bacteria</taxon>
        <taxon>Pseudomonadati</taxon>
        <taxon>Bacteroidota</taxon>
        <taxon>Flavobacteriia</taxon>
        <taxon>Flavobacteriales</taxon>
        <taxon>Cryomorphaceae</taxon>
        <taxon>Cryomorpha</taxon>
    </lineage>
</organism>
<dbReference type="GO" id="GO:0004366">
    <property type="term" value="F:glycerol-3-phosphate O-acyltransferase activity"/>
    <property type="evidence" value="ECO:0007669"/>
    <property type="project" value="TreeGrafter"/>
</dbReference>
<dbReference type="InterPro" id="IPR052744">
    <property type="entry name" value="GPAT/DAPAT"/>
</dbReference>
<dbReference type="AlphaFoldDB" id="A0A7K3WT15"/>
<keyword evidence="1" id="KW-0812">Transmembrane</keyword>
<sequence length="443" mass="51820">MQNAGYLFGRFWIKLGIKLFYRRIEIHGFENYPAEGPVLLAPNHQNAFMDALIPAVFAPRPIHFLVRADVFKSKFASYLFNSVNMMPVYRQRDGIANLTKNDEVFERCFKILRANGTLLIFPEATHLGVRRLRNLSKGFTRIAFGALNEHEDLNIQIVPVGLNYSNYSDSQSRLIVNFGKSLSIQDYLPLYAENPAKAMANLRTDVQERLENEIVHIEREDAGRAFDIELDRLWPFYLQRAQGFSQPVNQHQFYKNREQSIQKIAPDNVYFRRIKIYDIEMKKRRLRAPFFFIGQKDPGYWVIQNILLLLFLPIFLLSWIMHAPSYFLIRGILKKYVDDRQFHSSIKLIGSILLFPVFMIVYAVFAAYFTGRPLLSVSAVLLFFPLSVFIIRELRLPYRYAMTMWNMLFLRAFKPELYKYLKQIEEDVLPKASANANGAYAEK</sequence>
<accession>A0A7K3WT15</accession>
<keyword evidence="1" id="KW-0472">Membrane</keyword>
<dbReference type="Pfam" id="PF01553">
    <property type="entry name" value="Acyltransferase"/>
    <property type="match status" value="1"/>
</dbReference>
<feature type="transmembrane region" description="Helical" evidence="1">
    <location>
        <begin position="348"/>
        <end position="369"/>
    </location>
</feature>
<dbReference type="SMART" id="SM00563">
    <property type="entry name" value="PlsC"/>
    <property type="match status" value="1"/>
</dbReference>
<dbReference type="PANTHER" id="PTHR31605">
    <property type="entry name" value="GLYCEROL-3-PHOSPHATE O-ACYLTRANSFERASE 1"/>
    <property type="match status" value="1"/>
</dbReference>
<evidence type="ECO:0000313" key="4">
    <source>
        <dbReference type="Proteomes" id="UP000486602"/>
    </source>
</evidence>
<protein>
    <recommendedName>
        <fullName evidence="2">Phospholipid/glycerol acyltransferase domain-containing protein</fullName>
    </recommendedName>
</protein>
<dbReference type="SUPFAM" id="SSF69593">
    <property type="entry name" value="Glycerol-3-phosphate (1)-acyltransferase"/>
    <property type="match status" value="1"/>
</dbReference>
<feature type="domain" description="Phospholipid/glycerol acyltransferase" evidence="2">
    <location>
        <begin position="38"/>
        <end position="165"/>
    </location>
</feature>
<dbReference type="GO" id="GO:0008654">
    <property type="term" value="P:phospholipid biosynthetic process"/>
    <property type="evidence" value="ECO:0007669"/>
    <property type="project" value="TreeGrafter"/>
</dbReference>
<keyword evidence="1" id="KW-1133">Transmembrane helix</keyword>
<reference evidence="3 4" key="1">
    <citation type="submission" date="2020-02" db="EMBL/GenBank/DDBJ databases">
        <title>Out from the shadows clarifying the taxonomy of the family Cryomorphaceae and related taxa by utilizing the GTDB taxonomic framework.</title>
        <authorList>
            <person name="Bowman J.P."/>
        </authorList>
    </citation>
    <scope>NUCLEOTIDE SEQUENCE [LARGE SCALE GENOMIC DNA]</scope>
    <source>
        <strain evidence="3 4">QSSC 1-22</strain>
    </source>
</reference>
<evidence type="ECO:0000259" key="2">
    <source>
        <dbReference type="SMART" id="SM00563"/>
    </source>
</evidence>
<feature type="transmembrane region" description="Helical" evidence="1">
    <location>
        <begin position="375"/>
        <end position="394"/>
    </location>
</feature>
<proteinExistence type="predicted"/>
<dbReference type="PANTHER" id="PTHR31605:SF0">
    <property type="entry name" value="GLYCEROL-3-PHOSPHATE O-ACYLTRANSFERASE 1"/>
    <property type="match status" value="1"/>
</dbReference>
<name>A0A7K3WT15_9FLAO</name>
<gene>
    <name evidence="3" type="ORF">G3O08_10925</name>
</gene>
<dbReference type="InterPro" id="IPR002123">
    <property type="entry name" value="Plipid/glycerol_acylTrfase"/>
</dbReference>
<feature type="transmembrane region" description="Helical" evidence="1">
    <location>
        <begin position="306"/>
        <end position="328"/>
    </location>
</feature>
<dbReference type="Proteomes" id="UP000486602">
    <property type="component" value="Unassembled WGS sequence"/>
</dbReference>
<comment type="caution">
    <text evidence="3">The sequence shown here is derived from an EMBL/GenBank/DDBJ whole genome shotgun (WGS) entry which is preliminary data.</text>
</comment>
<dbReference type="EMBL" id="JAAGVY010000018">
    <property type="protein sequence ID" value="NEN24012.1"/>
    <property type="molecule type" value="Genomic_DNA"/>
</dbReference>
<evidence type="ECO:0000256" key="1">
    <source>
        <dbReference type="SAM" id="Phobius"/>
    </source>
</evidence>
<dbReference type="GO" id="GO:0016287">
    <property type="term" value="F:glycerone-phosphate O-acyltransferase activity"/>
    <property type="evidence" value="ECO:0007669"/>
    <property type="project" value="TreeGrafter"/>
</dbReference>